<dbReference type="InterPro" id="IPR001611">
    <property type="entry name" value="Leu-rich_rpt"/>
</dbReference>
<keyword evidence="1" id="KW-0433">Leucine-rich repeat</keyword>
<dbReference type="InterPro" id="IPR050216">
    <property type="entry name" value="LRR_domain-containing"/>
</dbReference>
<evidence type="ECO:0000256" key="1">
    <source>
        <dbReference type="ARBA" id="ARBA00022614"/>
    </source>
</evidence>
<dbReference type="InterPro" id="IPR025875">
    <property type="entry name" value="Leu-rich_rpt_4"/>
</dbReference>
<reference evidence="4 5" key="1">
    <citation type="submission" date="2019-10" db="EMBL/GenBank/DDBJ databases">
        <title>New genus of Silvanigrellaceae.</title>
        <authorList>
            <person name="Pitt A."/>
            <person name="Hahn M.W."/>
        </authorList>
    </citation>
    <scope>NUCLEOTIDE SEQUENCE [LARGE SCALE GENOMIC DNA]</scope>
    <source>
        <strain evidence="4 5">33A1-SZDP</strain>
    </source>
</reference>
<dbReference type="SMART" id="SM00369">
    <property type="entry name" value="LRR_TYP"/>
    <property type="match status" value="3"/>
</dbReference>
<organism evidence="4 5">
    <name type="scientific">Fluviispira multicolorata</name>
    <dbReference type="NCBI Taxonomy" id="2654512"/>
    <lineage>
        <taxon>Bacteria</taxon>
        <taxon>Pseudomonadati</taxon>
        <taxon>Bdellovibrionota</taxon>
        <taxon>Oligoflexia</taxon>
        <taxon>Silvanigrellales</taxon>
        <taxon>Silvanigrellaceae</taxon>
        <taxon>Fluviispira</taxon>
    </lineage>
</organism>
<sequence length="337" mass="38043">MKNKLCLLTVSSFLLATAVGCGLNDRVEDEKKVTYQNQGAHFNTPLIYLMDNELRVAEIKNNKGEKVKTFAGISFEYGDSSPVAAIAFKVAENNKSQKSLSIEAYDSKKQPKFCDAFALKINESQNAIEILKNNPYYNIKLPKQITCSYKLKSSKAKLQDNRLDVSFNHTIGEWLHSEQYLNNLNGLSLNLKNHASKDMETLNLSDFKDRDGKPVQITTLSPITALINLKELTASNMKGVDIPDLSNLDKLEFLDLSMNDLTEIPPSIKWLKNLKSLNLGQNKIKEIPEFLTKMKSLEVVILQNNEIKEIPESTRKWLDKLKVKNLDGNVGQATQFK</sequence>
<feature type="chain" id="PRO_5032732987" description="Leucine rich repeat-containing protein" evidence="3">
    <location>
        <begin position="19"/>
        <end position="337"/>
    </location>
</feature>
<evidence type="ECO:0000256" key="3">
    <source>
        <dbReference type="SAM" id="SignalP"/>
    </source>
</evidence>
<accession>A0A833N365</accession>
<dbReference type="SUPFAM" id="SSF52058">
    <property type="entry name" value="L domain-like"/>
    <property type="match status" value="1"/>
</dbReference>
<evidence type="ECO:0000313" key="5">
    <source>
        <dbReference type="Proteomes" id="UP000442694"/>
    </source>
</evidence>
<dbReference type="PROSITE" id="PS51450">
    <property type="entry name" value="LRR"/>
    <property type="match status" value="2"/>
</dbReference>
<feature type="signal peptide" evidence="3">
    <location>
        <begin position="1"/>
        <end position="18"/>
    </location>
</feature>
<name>A0A833N365_9BACT</name>
<evidence type="ECO:0000313" key="4">
    <source>
        <dbReference type="EMBL" id="KAB8027969.1"/>
    </source>
</evidence>
<keyword evidence="2" id="KW-0677">Repeat</keyword>
<evidence type="ECO:0008006" key="6">
    <source>
        <dbReference type="Google" id="ProtNLM"/>
    </source>
</evidence>
<dbReference type="InterPro" id="IPR003591">
    <property type="entry name" value="Leu-rich_rpt_typical-subtyp"/>
</dbReference>
<evidence type="ECO:0000256" key="2">
    <source>
        <dbReference type="ARBA" id="ARBA00022737"/>
    </source>
</evidence>
<dbReference type="Gene3D" id="3.80.10.10">
    <property type="entry name" value="Ribonuclease Inhibitor"/>
    <property type="match status" value="1"/>
</dbReference>
<gene>
    <name evidence="4" type="ORF">GCL57_13015</name>
</gene>
<dbReference type="PROSITE" id="PS51257">
    <property type="entry name" value="PROKAR_LIPOPROTEIN"/>
    <property type="match status" value="1"/>
</dbReference>
<dbReference type="InterPro" id="IPR032675">
    <property type="entry name" value="LRR_dom_sf"/>
</dbReference>
<dbReference type="EMBL" id="WFLN01000010">
    <property type="protein sequence ID" value="KAB8027969.1"/>
    <property type="molecule type" value="Genomic_DNA"/>
</dbReference>
<protein>
    <recommendedName>
        <fullName evidence="6">Leucine rich repeat-containing protein</fullName>
    </recommendedName>
</protein>
<dbReference type="AlphaFoldDB" id="A0A833N365"/>
<proteinExistence type="predicted"/>
<dbReference type="Proteomes" id="UP000442694">
    <property type="component" value="Unassembled WGS sequence"/>
</dbReference>
<dbReference type="GO" id="GO:0005737">
    <property type="term" value="C:cytoplasm"/>
    <property type="evidence" value="ECO:0007669"/>
    <property type="project" value="TreeGrafter"/>
</dbReference>
<dbReference type="PANTHER" id="PTHR48051:SF54">
    <property type="entry name" value="LEUCINE-RICH REPEAT-CONTAINING PROTEIN"/>
    <property type="match status" value="1"/>
</dbReference>
<keyword evidence="3" id="KW-0732">Signal</keyword>
<dbReference type="PANTHER" id="PTHR48051">
    <property type="match status" value="1"/>
</dbReference>
<dbReference type="Pfam" id="PF12799">
    <property type="entry name" value="LRR_4"/>
    <property type="match status" value="1"/>
</dbReference>
<dbReference type="RefSeq" id="WP_152213791.1">
    <property type="nucleotide sequence ID" value="NZ_WFLN01000010.1"/>
</dbReference>
<comment type="caution">
    <text evidence="4">The sequence shown here is derived from an EMBL/GenBank/DDBJ whole genome shotgun (WGS) entry which is preliminary data.</text>
</comment>
<keyword evidence="5" id="KW-1185">Reference proteome</keyword>